<sequence>MHESVSVAAPIFRLLTRLSAFMRRLRVLCGRVATAVGVLVFLRDWIAPALGCDPTDQLRSLVFVDC</sequence>
<evidence type="ECO:0000313" key="2">
    <source>
        <dbReference type="WBParaSite" id="L893_g31261.t1"/>
    </source>
</evidence>
<name>A0A1I7ZYS2_9BILA</name>
<keyword evidence="1" id="KW-1185">Reference proteome</keyword>
<organism evidence="1 2">
    <name type="scientific">Steinernema glaseri</name>
    <dbReference type="NCBI Taxonomy" id="37863"/>
    <lineage>
        <taxon>Eukaryota</taxon>
        <taxon>Metazoa</taxon>
        <taxon>Ecdysozoa</taxon>
        <taxon>Nematoda</taxon>
        <taxon>Chromadorea</taxon>
        <taxon>Rhabditida</taxon>
        <taxon>Tylenchina</taxon>
        <taxon>Panagrolaimomorpha</taxon>
        <taxon>Strongyloidoidea</taxon>
        <taxon>Steinernematidae</taxon>
        <taxon>Steinernema</taxon>
    </lineage>
</organism>
<reference evidence="2" key="1">
    <citation type="submission" date="2016-11" db="UniProtKB">
        <authorList>
            <consortium name="WormBaseParasite"/>
        </authorList>
    </citation>
    <scope>IDENTIFICATION</scope>
</reference>
<protein>
    <submittedName>
        <fullName evidence="2">Secreted protein</fullName>
    </submittedName>
</protein>
<accession>A0A1I7ZYS2</accession>
<evidence type="ECO:0000313" key="1">
    <source>
        <dbReference type="Proteomes" id="UP000095287"/>
    </source>
</evidence>
<proteinExistence type="predicted"/>
<dbReference type="WBParaSite" id="L893_g31261.t1">
    <property type="protein sequence ID" value="L893_g31261.t1"/>
    <property type="gene ID" value="L893_g31261"/>
</dbReference>
<dbReference type="Proteomes" id="UP000095287">
    <property type="component" value="Unplaced"/>
</dbReference>
<dbReference type="AlphaFoldDB" id="A0A1I7ZYS2"/>